<dbReference type="PANTHER" id="PTHR37423">
    <property type="entry name" value="SOLUBLE LYTIC MUREIN TRANSGLYCOSYLASE-RELATED"/>
    <property type="match status" value="1"/>
</dbReference>
<dbReference type="CDD" id="cd00254">
    <property type="entry name" value="LT-like"/>
    <property type="match status" value="1"/>
</dbReference>
<name>A0A1T4Y330_9BACL</name>
<dbReference type="PANTHER" id="PTHR37423:SF2">
    <property type="entry name" value="MEMBRANE-BOUND LYTIC MUREIN TRANSGLYCOSYLASE C"/>
    <property type="match status" value="1"/>
</dbReference>
<dbReference type="InterPro" id="IPR008258">
    <property type="entry name" value="Transglycosylase_SLT_dom_1"/>
</dbReference>
<evidence type="ECO:0000313" key="2">
    <source>
        <dbReference type="EMBL" id="SKA96202.1"/>
    </source>
</evidence>
<proteinExistence type="predicted"/>
<dbReference type="Pfam" id="PF01464">
    <property type="entry name" value="SLT"/>
    <property type="match status" value="1"/>
</dbReference>
<protein>
    <submittedName>
        <fullName evidence="2">Transglycosylase SLT domain-containing protein</fullName>
    </submittedName>
</protein>
<dbReference type="EMBL" id="FUYJ01000002">
    <property type="protein sequence ID" value="SKA96202.1"/>
    <property type="molecule type" value="Genomic_DNA"/>
</dbReference>
<organism evidence="2 3">
    <name type="scientific">Sporosarcina newyorkensis</name>
    <dbReference type="NCBI Taxonomy" id="759851"/>
    <lineage>
        <taxon>Bacteria</taxon>
        <taxon>Bacillati</taxon>
        <taxon>Bacillota</taxon>
        <taxon>Bacilli</taxon>
        <taxon>Bacillales</taxon>
        <taxon>Caryophanaceae</taxon>
        <taxon>Sporosarcina</taxon>
    </lineage>
</organism>
<gene>
    <name evidence="2" type="ORF">SAMN04244570_1782</name>
</gene>
<evidence type="ECO:0000259" key="1">
    <source>
        <dbReference type="Pfam" id="PF01464"/>
    </source>
</evidence>
<dbReference type="Proteomes" id="UP000190042">
    <property type="component" value="Unassembled WGS sequence"/>
</dbReference>
<dbReference type="InterPro" id="IPR023346">
    <property type="entry name" value="Lysozyme-like_dom_sf"/>
</dbReference>
<sequence>MSLDLQNLRLLLEINALQTLGAVQSFSTNSSGSSNEFQSMLTQLMTESTLGSVSSSNTVNGTAADGLLYQGANPVYMPAHIPAFQLQNSSPTIAAPSSGATYQGPYGDIIKQAADKYQLPQNLIAAVIKQESNFNNNVTSHAGAAGLMQLMPGTAKFIGVTDRFDPQQNIMGGAKYLRKMLDQFGKIETALAAYNAGPGNVKKYGGIPPFKETQQYVKKVMNYYGQMA</sequence>
<feature type="domain" description="Transglycosylase SLT" evidence="1">
    <location>
        <begin position="109"/>
        <end position="215"/>
    </location>
</feature>
<evidence type="ECO:0000313" key="3">
    <source>
        <dbReference type="Proteomes" id="UP000190042"/>
    </source>
</evidence>
<accession>A0A1T4Y330</accession>
<dbReference type="Gene3D" id="1.10.530.10">
    <property type="match status" value="1"/>
</dbReference>
<dbReference type="SUPFAM" id="SSF53955">
    <property type="entry name" value="Lysozyme-like"/>
    <property type="match status" value="1"/>
</dbReference>
<reference evidence="3" key="1">
    <citation type="submission" date="2017-02" db="EMBL/GenBank/DDBJ databases">
        <authorList>
            <person name="Varghese N."/>
            <person name="Submissions S."/>
        </authorList>
    </citation>
    <scope>NUCLEOTIDE SEQUENCE [LARGE SCALE GENOMIC DNA]</scope>
    <source>
        <strain evidence="3">DSM 23966</strain>
    </source>
</reference>
<dbReference type="AlphaFoldDB" id="A0A1T4Y330"/>
<keyword evidence="3" id="KW-1185">Reference proteome</keyword>
<dbReference type="RefSeq" id="WP_009765714.1">
    <property type="nucleotide sequence ID" value="NZ_FUYJ01000002.1"/>
</dbReference>